<dbReference type="InterPro" id="IPR011527">
    <property type="entry name" value="ABC1_TM_dom"/>
</dbReference>
<sequence length="542" mass="60992">MNLIWLLLRASSLQVAIAILTGLISGGTSARLIALINSAISGNSTEDLAWQFPTLALIVLVSGIISQVLLIKLSQNAVYRLRLRLSQGILFSPLRHLEELGASKLLATLTEDVTTLSNTVYAIPFICVDIAVIVGCLVYLLWLSGAAFAFTIGFLMIGVGSVQLLISRADYFLTLARDEQDNLFKHFRAITDGIKELKLNAIRRQDFFSEDLQNSAAKSRNQNAAALFTYSISTGWGNLLFFVLVGLILFVVPQILTINSSVLAGFVLTLTYMMLPMQSILDKLQQLAKANVALQKIESLGLELAAQTEDNTLILHPINQNWHQLELQQVTHTYRGEKEDSKFTLGPLDLSFSQGEIIFIVGGNGSGKSTLAKLITGLYVPESGRIRLNKKVITNDNREWYRQHFSAVFSDYYLFERLSGISNNFSKQQAQEYLQQLKLDDKVEIKHQKLSTISLSQGQKKRLALLAAYLENRPIYLFDEWASDQDPIFREIFYKQILMNLKKQGKTVLVISHDDHYFPIADRVIKLDYGQIEYDKRNHDFS</sequence>
<dbReference type="SMART" id="SM00382">
    <property type="entry name" value="AAA"/>
    <property type="match status" value="1"/>
</dbReference>
<comment type="caution">
    <text evidence="10">The sequence shown here is derived from an EMBL/GenBank/DDBJ whole genome shotgun (WGS) entry which is preliminary data.</text>
</comment>
<dbReference type="InterPro" id="IPR003593">
    <property type="entry name" value="AAA+_ATPase"/>
</dbReference>
<dbReference type="PANTHER" id="PTHR24221:SF654">
    <property type="entry name" value="ATP-BINDING CASSETTE SUB-FAMILY B MEMBER 6"/>
    <property type="match status" value="1"/>
</dbReference>
<organism evidence="10 11">
    <name type="scientific">Brunnivagina elsteri CCALA 953</name>
    <dbReference type="NCBI Taxonomy" id="987040"/>
    <lineage>
        <taxon>Bacteria</taxon>
        <taxon>Bacillati</taxon>
        <taxon>Cyanobacteriota</taxon>
        <taxon>Cyanophyceae</taxon>
        <taxon>Nostocales</taxon>
        <taxon>Calotrichaceae</taxon>
        <taxon>Brunnivagina</taxon>
    </lineage>
</organism>
<name>A0A2A2TBJ4_9CYAN</name>
<dbReference type="GO" id="GO:0005886">
    <property type="term" value="C:plasma membrane"/>
    <property type="evidence" value="ECO:0007669"/>
    <property type="project" value="UniProtKB-SubCell"/>
</dbReference>
<feature type="transmembrane region" description="Helical" evidence="7">
    <location>
        <begin position="227"/>
        <end position="252"/>
    </location>
</feature>
<keyword evidence="2 7" id="KW-0812">Transmembrane</keyword>
<dbReference type="InterPro" id="IPR017871">
    <property type="entry name" value="ABC_transporter-like_CS"/>
</dbReference>
<feature type="transmembrane region" description="Helical" evidence="7">
    <location>
        <begin position="48"/>
        <end position="71"/>
    </location>
</feature>
<dbReference type="PROSITE" id="PS50929">
    <property type="entry name" value="ABC_TM1F"/>
    <property type="match status" value="1"/>
</dbReference>
<evidence type="ECO:0000313" key="10">
    <source>
        <dbReference type="EMBL" id="PAX51071.1"/>
    </source>
</evidence>
<dbReference type="GO" id="GO:0005524">
    <property type="term" value="F:ATP binding"/>
    <property type="evidence" value="ECO:0007669"/>
    <property type="project" value="UniProtKB-KW"/>
</dbReference>
<evidence type="ECO:0000256" key="6">
    <source>
        <dbReference type="ARBA" id="ARBA00023136"/>
    </source>
</evidence>
<dbReference type="PROSITE" id="PS00211">
    <property type="entry name" value="ABC_TRANSPORTER_1"/>
    <property type="match status" value="1"/>
</dbReference>
<evidence type="ECO:0000313" key="11">
    <source>
        <dbReference type="Proteomes" id="UP000218238"/>
    </source>
</evidence>
<evidence type="ECO:0000256" key="7">
    <source>
        <dbReference type="SAM" id="Phobius"/>
    </source>
</evidence>
<dbReference type="GO" id="GO:0015833">
    <property type="term" value="P:peptide transport"/>
    <property type="evidence" value="ECO:0007669"/>
    <property type="project" value="InterPro"/>
</dbReference>
<dbReference type="GO" id="GO:0034040">
    <property type="term" value="F:ATPase-coupled lipid transmembrane transporter activity"/>
    <property type="evidence" value="ECO:0007669"/>
    <property type="project" value="TreeGrafter"/>
</dbReference>
<gene>
    <name evidence="10" type="ORF">CK510_26805</name>
</gene>
<feature type="domain" description="ABC transporter" evidence="8">
    <location>
        <begin position="325"/>
        <end position="542"/>
    </location>
</feature>
<keyword evidence="3" id="KW-0547">Nucleotide-binding</keyword>
<feature type="domain" description="ABC transmembrane type-1" evidence="9">
    <location>
        <begin position="15"/>
        <end position="289"/>
    </location>
</feature>
<dbReference type="PROSITE" id="PS50893">
    <property type="entry name" value="ABC_TRANSPORTER_2"/>
    <property type="match status" value="1"/>
</dbReference>
<keyword evidence="11" id="KW-1185">Reference proteome</keyword>
<dbReference type="SUPFAM" id="SSF52540">
    <property type="entry name" value="P-loop containing nucleoside triphosphate hydrolases"/>
    <property type="match status" value="1"/>
</dbReference>
<evidence type="ECO:0000256" key="2">
    <source>
        <dbReference type="ARBA" id="ARBA00022692"/>
    </source>
</evidence>
<keyword evidence="5 7" id="KW-1133">Transmembrane helix</keyword>
<evidence type="ECO:0000256" key="4">
    <source>
        <dbReference type="ARBA" id="ARBA00022840"/>
    </source>
</evidence>
<reference evidence="10 11" key="1">
    <citation type="submission" date="2017-08" db="EMBL/GenBank/DDBJ databases">
        <title>Draft genome sequence of filamentous cyanobacterium Calothrix elsteri CCALA 953.</title>
        <authorList>
            <person name="Gagunashvili A.N."/>
            <person name="Elster J."/>
            <person name="Andresson O.S."/>
        </authorList>
    </citation>
    <scope>NUCLEOTIDE SEQUENCE [LARGE SCALE GENOMIC DNA]</scope>
    <source>
        <strain evidence="10 11">CCALA 953</strain>
    </source>
</reference>
<protein>
    <submittedName>
        <fullName evidence="10">ABC transporter ATP-binding protein</fullName>
    </submittedName>
</protein>
<dbReference type="CDD" id="cd03228">
    <property type="entry name" value="ABCC_MRP_Like"/>
    <property type="match status" value="1"/>
</dbReference>
<keyword evidence="4 10" id="KW-0067">ATP-binding</keyword>
<dbReference type="Pfam" id="PF00664">
    <property type="entry name" value="ABC_membrane"/>
    <property type="match status" value="1"/>
</dbReference>
<dbReference type="InterPro" id="IPR039421">
    <property type="entry name" value="Type_1_exporter"/>
</dbReference>
<evidence type="ECO:0000256" key="5">
    <source>
        <dbReference type="ARBA" id="ARBA00022989"/>
    </source>
</evidence>
<dbReference type="NCBIfam" id="TIGR01194">
    <property type="entry name" value="cyc_pep_trnsptr"/>
    <property type="match status" value="1"/>
</dbReference>
<dbReference type="Gene3D" id="3.40.50.300">
    <property type="entry name" value="P-loop containing nucleotide triphosphate hydrolases"/>
    <property type="match status" value="1"/>
</dbReference>
<evidence type="ECO:0000259" key="8">
    <source>
        <dbReference type="PROSITE" id="PS50893"/>
    </source>
</evidence>
<dbReference type="Proteomes" id="UP000218238">
    <property type="component" value="Unassembled WGS sequence"/>
</dbReference>
<dbReference type="AlphaFoldDB" id="A0A2A2TBJ4"/>
<dbReference type="InterPro" id="IPR005898">
    <property type="entry name" value="Cyc_pep_transpt_SyrD/YojI"/>
</dbReference>
<dbReference type="Pfam" id="PF00005">
    <property type="entry name" value="ABC_tran"/>
    <property type="match status" value="1"/>
</dbReference>
<dbReference type="GO" id="GO:1904680">
    <property type="term" value="F:peptide transmembrane transporter activity"/>
    <property type="evidence" value="ECO:0007669"/>
    <property type="project" value="InterPro"/>
</dbReference>
<keyword evidence="6 7" id="KW-0472">Membrane</keyword>
<feature type="transmembrane region" description="Helical" evidence="7">
    <location>
        <begin position="148"/>
        <end position="167"/>
    </location>
</feature>
<dbReference type="InterPro" id="IPR003439">
    <property type="entry name" value="ABC_transporter-like_ATP-bd"/>
</dbReference>
<dbReference type="EMBL" id="NTFS01000481">
    <property type="protein sequence ID" value="PAX51071.1"/>
    <property type="molecule type" value="Genomic_DNA"/>
</dbReference>
<evidence type="ECO:0000256" key="3">
    <source>
        <dbReference type="ARBA" id="ARBA00022741"/>
    </source>
</evidence>
<proteinExistence type="predicted"/>
<dbReference type="GO" id="GO:0140359">
    <property type="term" value="F:ABC-type transporter activity"/>
    <property type="evidence" value="ECO:0007669"/>
    <property type="project" value="InterPro"/>
</dbReference>
<accession>A0A2A2TBJ4</accession>
<dbReference type="SUPFAM" id="SSF90123">
    <property type="entry name" value="ABC transporter transmembrane region"/>
    <property type="match status" value="1"/>
</dbReference>
<dbReference type="InterPro" id="IPR036640">
    <property type="entry name" value="ABC1_TM_sf"/>
</dbReference>
<dbReference type="GO" id="GO:0016887">
    <property type="term" value="F:ATP hydrolysis activity"/>
    <property type="evidence" value="ECO:0007669"/>
    <property type="project" value="InterPro"/>
</dbReference>
<dbReference type="Gene3D" id="1.20.1560.10">
    <property type="entry name" value="ABC transporter type 1, transmembrane domain"/>
    <property type="match status" value="1"/>
</dbReference>
<dbReference type="InterPro" id="IPR027417">
    <property type="entry name" value="P-loop_NTPase"/>
</dbReference>
<evidence type="ECO:0000259" key="9">
    <source>
        <dbReference type="PROSITE" id="PS50929"/>
    </source>
</evidence>
<dbReference type="OrthoDB" id="846150at2"/>
<comment type="subcellular location">
    <subcellularLocation>
        <location evidence="1">Cell membrane</location>
        <topology evidence="1">Multi-pass membrane protein</topology>
    </subcellularLocation>
</comment>
<evidence type="ECO:0000256" key="1">
    <source>
        <dbReference type="ARBA" id="ARBA00004651"/>
    </source>
</evidence>
<dbReference type="PANTHER" id="PTHR24221">
    <property type="entry name" value="ATP-BINDING CASSETTE SUB-FAMILY B"/>
    <property type="match status" value="1"/>
</dbReference>
<dbReference type="RefSeq" id="WP_095724562.1">
    <property type="nucleotide sequence ID" value="NZ_NTFS01000481.1"/>
</dbReference>
<feature type="transmembrane region" description="Helical" evidence="7">
    <location>
        <begin position="12"/>
        <end position="36"/>
    </location>
</feature>
<feature type="transmembrane region" description="Helical" evidence="7">
    <location>
        <begin position="120"/>
        <end position="142"/>
    </location>
</feature>